<accession>A0A378XUD0</accession>
<evidence type="ECO:0000313" key="2">
    <source>
        <dbReference type="Proteomes" id="UP000254400"/>
    </source>
</evidence>
<organism evidence="1 2">
    <name type="scientific">Paenibacillus polymyxa</name>
    <name type="common">Bacillus polymyxa</name>
    <dbReference type="NCBI Taxonomy" id="1406"/>
    <lineage>
        <taxon>Bacteria</taxon>
        <taxon>Bacillati</taxon>
        <taxon>Bacillota</taxon>
        <taxon>Bacilli</taxon>
        <taxon>Bacillales</taxon>
        <taxon>Paenibacillaceae</taxon>
        <taxon>Paenibacillus</taxon>
    </lineage>
</organism>
<protein>
    <recommendedName>
        <fullName evidence="3">XRE family transcriptional regulator</fullName>
    </recommendedName>
</protein>
<name>A0A378XUD0_PAEPO</name>
<dbReference type="GeneID" id="93350056"/>
<dbReference type="RefSeq" id="WP_019686451.1">
    <property type="nucleotide sequence ID" value="NZ_CP036496.1"/>
</dbReference>
<evidence type="ECO:0000313" key="1">
    <source>
        <dbReference type="EMBL" id="SUA67347.1"/>
    </source>
</evidence>
<dbReference type="Proteomes" id="UP000254400">
    <property type="component" value="Unassembled WGS sequence"/>
</dbReference>
<proteinExistence type="predicted"/>
<reference evidence="1 2" key="1">
    <citation type="submission" date="2018-06" db="EMBL/GenBank/DDBJ databases">
        <authorList>
            <consortium name="Pathogen Informatics"/>
            <person name="Doyle S."/>
        </authorList>
    </citation>
    <scope>NUCLEOTIDE SEQUENCE [LARGE SCALE GENOMIC DNA]</scope>
    <source>
        <strain evidence="1 2">NCTC10343</strain>
    </source>
</reference>
<sequence>MKKFVVRLKVKELMKAQIDKDITTDRELADLMNVNLTQIWRTKLPVDDERHNAPGNQFIAGVMEVFGGRFEDYFYIEEVEDVKKKKKSVPALT</sequence>
<evidence type="ECO:0008006" key="3">
    <source>
        <dbReference type="Google" id="ProtNLM"/>
    </source>
</evidence>
<gene>
    <name evidence="1" type="ORF">NCTC10343_01258</name>
</gene>
<dbReference type="AlphaFoldDB" id="A0A378XUD0"/>
<dbReference type="EMBL" id="UGSC01000001">
    <property type="protein sequence ID" value="SUA67347.1"/>
    <property type="molecule type" value="Genomic_DNA"/>
</dbReference>